<reference evidence="1" key="2">
    <citation type="submission" date="2010-02" db="EMBL/GenBank/DDBJ databases">
        <authorList>
            <person name="Genoscope - CEA"/>
        </authorList>
    </citation>
    <scope>NUCLEOTIDE SEQUENCE</scope>
    <source>
        <strain evidence="1">CFBP2957</strain>
        <plasmid evidence="1">RCFBPv3_mp</plasmid>
    </source>
</reference>
<protein>
    <submittedName>
        <fullName evidence="1">Uncharacterized protein</fullName>
    </submittedName>
</protein>
<geneLocation type="plasmid" evidence="1">
    <name>RCFBPv3_mp</name>
</geneLocation>
<gene>
    <name evidence="1" type="ORF">RCFBP_mp30230</name>
</gene>
<proteinExistence type="predicted"/>
<sequence>MNEKMLSLLQTRVGRTAVGASTARGMGPAGTIEAARKFLQTFDLASAKANTSSAYRRCLDTATDDLVAALPAEARHWGSARKFFNIFMRNCAYNRFLCEAYRLDTIEPWMEVPLDSHVAKGLKIEAARCGAVVPRWSTVIGLSPEVSDHWQAVAQSVAERQGIHRVHLDVVFWNGVQMQKKPA</sequence>
<dbReference type="RefSeq" id="WP_013208790.1">
    <property type="nucleotide sequence ID" value="NC_014309.1"/>
</dbReference>
<dbReference type="EMBL" id="FP885907">
    <property type="protein sequence ID" value="CBJ54316.1"/>
    <property type="molecule type" value="Genomic_DNA"/>
</dbReference>
<accession>D8P5Y0</accession>
<evidence type="ECO:0000313" key="1">
    <source>
        <dbReference type="EMBL" id="CBJ54316.1"/>
    </source>
</evidence>
<dbReference type="AlphaFoldDB" id="D8P5Y0"/>
<keyword evidence="1" id="KW-0614">Plasmid</keyword>
<organism evidence="1">
    <name type="scientific">Ralstonia solanacearum CFBP2957</name>
    <dbReference type="NCBI Taxonomy" id="859656"/>
    <lineage>
        <taxon>Bacteria</taxon>
        <taxon>Pseudomonadati</taxon>
        <taxon>Pseudomonadota</taxon>
        <taxon>Betaproteobacteria</taxon>
        <taxon>Burkholderiales</taxon>
        <taxon>Burkholderiaceae</taxon>
        <taxon>Ralstonia</taxon>
        <taxon>Ralstonia solanacearum species complex</taxon>
    </lineage>
</organism>
<name>D8P5Y0_RALSL</name>
<reference evidence="1" key="1">
    <citation type="journal article" date="2010" name="BMC Genomics">
        <title>Genomes of three tomato pathogens within the Ralstonia solanacearum species complex reveal significant evolutionary divergence.</title>
        <authorList>
            <person name="Remenant B."/>
            <person name="Coupat-Goutaland B."/>
            <person name="Guidot A."/>
            <person name="Cellier G."/>
            <person name="Wicker E."/>
            <person name="Allen C."/>
            <person name="Fegan M."/>
            <person name="Pruvost O."/>
            <person name="Elbaz M."/>
            <person name="Calteau A."/>
            <person name="Salvignol G."/>
            <person name="Mornico D."/>
            <person name="Mangenot S."/>
            <person name="Barbe V."/>
            <person name="Medigue C."/>
            <person name="Prior P."/>
        </authorList>
    </citation>
    <scope>NUCLEOTIDE SEQUENCE [LARGE SCALE GENOMIC DNA]</scope>
    <source>
        <strain evidence="1">CFBP2957</strain>
        <plasmid evidence="1">RCFBPv3_mp</plasmid>
    </source>
</reference>